<reference evidence="3" key="2">
    <citation type="journal article" date="2019" name="IMA Fungus">
        <title>Genome sequencing and comparison of five Tilletia species to identify candidate genes for the detection of regulated species infecting wheat.</title>
        <authorList>
            <person name="Nguyen H.D.T."/>
            <person name="Sultana T."/>
            <person name="Kesanakurti P."/>
            <person name="Hambleton S."/>
        </authorList>
    </citation>
    <scope>NUCLEOTIDE SEQUENCE</scope>
    <source>
        <strain evidence="3">DAOMC 236426</strain>
    </source>
</reference>
<proteinExistence type="predicted"/>
<feature type="compositionally biased region" description="Polar residues" evidence="1">
    <location>
        <begin position="326"/>
        <end position="335"/>
    </location>
</feature>
<keyword evidence="2" id="KW-1133">Transmembrane helix</keyword>
<evidence type="ECO:0000256" key="2">
    <source>
        <dbReference type="SAM" id="Phobius"/>
    </source>
</evidence>
<keyword evidence="4" id="KW-1185">Reference proteome</keyword>
<name>A0A8X7MR41_9BASI</name>
<feature type="region of interest" description="Disordered" evidence="1">
    <location>
        <begin position="614"/>
        <end position="654"/>
    </location>
</feature>
<accession>A0A8X7MR41</accession>
<evidence type="ECO:0000256" key="1">
    <source>
        <dbReference type="SAM" id="MobiDB-lite"/>
    </source>
</evidence>
<organism evidence="3 4">
    <name type="scientific">Tilletia controversa</name>
    <name type="common">dwarf bunt fungus</name>
    <dbReference type="NCBI Taxonomy" id="13291"/>
    <lineage>
        <taxon>Eukaryota</taxon>
        <taxon>Fungi</taxon>
        <taxon>Dikarya</taxon>
        <taxon>Basidiomycota</taxon>
        <taxon>Ustilaginomycotina</taxon>
        <taxon>Exobasidiomycetes</taxon>
        <taxon>Tilletiales</taxon>
        <taxon>Tilletiaceae</taxon>
        <taxon>Tilletia</taxon>
    </lineage>
</organism>
<feature type="transmembrane region" description="Helical" evidence="2">
    <location>
        <begin position="43"/>
        <end position="65"/>
    </location>
</feature>
<protein>
    <submittedName>
        <fullName evidence="3">Uncharacterized protein</fullName>
    </submittedName>
</protein>
<feature type="compositionally biased region" description="Polar residues" evidence="1">
    <location>
        <begin position="459"/>
        <end position="476"/>
    </location>
</feature>
<feature type="transmembrane region" description="Helical" evidence="2">
    <location>
        <begin position="103"/>
        <end position="128"/>
    </location>
</feature>
<feature type="compositionally biased region" description="Polar residues" evidence="1">
    <location>
        <begin position="158"/>
        <end position="186"/>
    </location>
</feature>
<feature type="compositionally biased region" description="Polar residues" evidence="1">
    <location>
        <begin position="413"/>
        <end position="430"/>
    </location>
</feature>
<feature type="transmembrane region" description="Helical" evidence="2">
    <location>
        <begin position="12"/>
        <end position="37"/>
    </location>
</feature>
<dbReference type="AlphaFoldDB" id="A0A8X7MR41"/>
<feature type="region of interest" description="Disordered" evidence="1">
    <location>
        <begin position="413"/>
        <end position="486"/>
    </location>
</feature>
<sequence>MSDCRESLPSWLRTCALTLSIVTVPTLVAAGTINLLISESYTPTVISILTFIAQAAVILPTLLFHLSGRHKDDIQHILLLTGSVQFALALLLLAPGFDTTQERIIAILSVVAAGSSLIVLAVGAYVFLVDGKRPRDPEPEEGASQRLEQVISPPSRYTDLNTSPTLTNGSIPQWLSKQPKSRQGQSTCIPHHMNDSQEYEVVLPADQAEVEIEKLLSTPPATPPSGRSLLPAEAVYPESNSTLGLFCQAPYSQRKGSAPILTSMPGTQWSNGHVRPTVLPFLGAFAASSPNLGSSSLLYNNDSFTAPSSPRSYITANIIPSPPASRKSTANTSLPHQRPPARAIRTPNSFRTNFHHPLDVEPVTAATEGGDDDDVNGLTPRQSLSLGRTLPNGSQERLALEAKAAAVFLGGDTTMSPRRMSASSTESRIITSPPLPGGWQPWISSPLASGGGDEDGSHRNSSSSQRTTPSKNSQQGEAKATQWAVTTAGFSPSPTFRFLSEWTKRGVQGVLMPASSSGNTLNADTDGATAKQHDEAFHPSSRGTELSTGGRLRTGTADSALTFFPTDTRKASAAFSSSLVATPRRPTTGNSTVSSISGSHASPRVICVAGVALSVDEDDEDEDEDEDEEENDETDGIQVRRLASNFQQGNISDT</sequence>
<evidence type="ECO:0000313" key="4">
    <source>
        <dbReference type="Proteomes" id="UP000077684"/>
    </source>
</evidence>
<dbReference type="EMBL" id="LWDE02000610">
    <property type="protein sequence ID" value="KAE8246144.1"/>
    <property type="molecule type" value="Genomic_DNA"/>
</dbReference>
<evidence type="ECO:0000313" key="3">
    <source>
        <dbReference type="EMBL" id="KAE8246144.1"/>
    </source>
</evidence>
<keyword evidence="2" id="KW-0472">Membrane</keyword>
<gene>
    <name evidence="3" type="ORF">A4X06_0g5159</name>
</gene>
<feature type="region of interest" description="Disordered" evidence="1">
    <location>
        <begin position="574"/>
        <end position="599"/>
    </location>
</feature>
<feature type="region of interest" description="Disordered" evidence="1">
    <location>
        <begin position="134"/>
        <end position="186"/>
    </location>
</feature>
<feature type="compositionally biased region" description="Acidic residues" evidence="1">
    <location>
        <begin position="615"/>
        <end position="635"/>
    </location>
</feature>
<feature type="transmembrane region" description="Helical" evidence="2">
    <location>
        <begin position="77"/>
        <end position="97"/>
    </location>
</feature>
<feature type="compositionally biased region" description="Polar residues" evidence="1">
    <location>
        <begin position="644"/>
        <end position="654"/>
    </location>
</feature>
<comment type="caution">
    <text evidence="3">The sequence shown here is derived from an EMBL/GenBank/DDBJ whole genome shotgun (WGS) entry which is preliminary data.</text>
</comment>
<dbReference type="Proteomes" id="UP000077684">
    <property type="component" value="Unassembled WGS sequence"/>
</dbReference>
<reference evidence="3" key="1">
    <citation type="submission" date="2016-04" db="EMBL/GenBank/DDBJ databases">
        <authorList>
            <person name="Nguyen H.D."/>
            <person name="Samba Siva P."/>
            <person name="Cullis J."/>
            <person name="Levesque C.A."/>
            <person name="Hambleton S."/>
        </authorList>
    </citation>
    <scope>NUCLEOTIDE SEQUENCE</scope>
    <source>
        <strain evidence="3">DAOMC 236426</strain>
    </source>
</reference>
<feature type="region of interest" description="Disordered" evidence="1">
    <location>
        <begin position="531"/>
        <end position="553"/>
    </location>
</feature>
<feature type="region of interest" description="Disordered" evidence="1">
    <location>
        <begin position="318"/>
        <end position="390"/>
    </location>
</feature>
<keyword evidence="2" id="KW-0812">Transmembrane</keyword>
<feature type="compositionally biased region" description="Polar residues" evidence="1">
    <location>
        <begin position="379"/>
        <end position="390"/>
    </location>
</feature>